<accession>A0A8J3P824</accession>
<dbReference type="AlphaFoldDB" id="A0A8J3P824"/>
<evidence type="ECO:0000313" key="3">
    <source>
        <dbReference type="EMBL" id="GIG07696.1"/>
    </source>
</evidence>
<dbReference type="InterPro" id="IPR025406">
    <property type="entry name" value="DUF4132"/>
</dbReference>
<dbReference type="Proteomes" id="UP000630887">
    <property type="component" value="Unassembled WGS sequence"/>
</dbReference>
<evidence type="ECO:0000313" key="4">
    <source>
        <dbReference type="Proteomes" id="UP000630887"/>
    </source>
</evidence>
<keyword evidence="4" id="KW-1185">Reference proteome</keyword>
<name>A0A8J3P824_9ACTN</name>
<feature type="domain" description="DUF4132" evidence="1">
    <location>
        <begin position="403"/>
        <end position="578"/>
    </location>
</feature>
<proteinExistence type="predicted"/>
<dbReference type="Pfam" id="PF13569">
    <property type="entry name" value="DUF4132"/>
    <property type="match status" value="1"/>
</dbReference>
<evidence type="ECO:0000259" key="2">
    <source>
        <dbReference type="Pfam" id="PF24879"/>
    </source>
</evidence>
<sequence length="849" mass="93256">MTGLAEYPAQVAALQAAVDGGDVPEVVARLVELAEVNNGAWGFANPSAEDVLRSLDVQVHRELLLTLVERMRAEARPAVNENLFELVTRLMRLLWRPELDDRIELSLHIAGTRWTTHDAGHVTWARRLVALGRPVPVPYVAAMRRTSRMGYHSMRELDAALAEIDAPLLNPGEAWADRVLADLPGLGAPWLALVTHAGTATSAKMTAKFERAGRAALAAIGDEDARAVLTGWLSLVGRPRTQRLIRRGYDADVNESFDSWNSTTLRGLIWLLGLLPAHDDTARVLGALVETSLRKVAGLGPRNPKTANTAVQMLALSASEAGLAQLARLATRVTYKGTLKELTAALDTRAAALGLTRDEVEELAVPGYGLTEVGRRVDDFGDVRAETTVGADGVRTVWFNAAGRPVKSPPAAVRRDHAEAFGELKAAVKDLEKMLSAQAERLDRQFLKQRVWRYGAWRERQLDHPVLGTITRRLIWIVDEQPCAWSGEDLTTLHGAPADAGPGSAVRLWHPIGRPVEEVLAWRERLERELVVQPFKQAHREVYVLTAAEERTGTYSNRYAAHVLRQHQFHALAAARGWRDKLRLMVDDDFPPTTRDLPEWGLRAEYWVEGAGDGDSYLDDLTDSGAYLRLTTDQVRFYAVGAREHTVHGSGGGYRYGVDRPADGLPLAEIPPLVFSEIMRDVDLFVGVASVGNDPTWQDGGPQGRFQEYWNSYSFGDLSGTAQTRRDLLTRIVPRLAIADRATVEDRFLVVRGDLRTYRIHLGSGNILMSPNDQYLCIVPNQRAAAGAGGVFLPFDGDRVLAVILSKAMLLARDTAITDPSITRQIASEPAGQRSVRAVSTVGDTGWSA</sequence>
<reference evidence="3 4" key="1">
    <citation type="submission" date="2021-01" db="EMBL/GenBank/DDBJ databases">
        <title>Whole genome shotgun sequence of Catellatospora coxensis NBRC 107359.</title>
        <authorList>
            <person name="Komaki H."/>
            <person name="Tamura T."/>
        </authorList>
    </citation>
    <scope>NUCLEOTIDE SEQUENCE [LARGE SCALE GENOMIC DNA]</scope>
    <source>
        <strain evidence="3 4">NBRC 107359</strain>
    </source>
</reference>
<dbReference type="Pfam" id="PF24879">
    <property type="entry name" value="DUF7737"/>
    <property type="match status" value="1"/>
</dbReference>
<evidence type="ECO:0000259" key="1">
    <source>
        <dbReference type="Pfam" id="PF13569"/>
    </source>
</evidence>
<dbReference type="InterPro" id="IPR056639">
    <property type="entry name" value="DUF7737"/>
</dbReference>
<feature type="domain" description="DUF7737" evidence="2">
    <location>
        <begin position="722"/>
        <end position="826"/>
    </location>
</feature>
<dbReference type="EMBL" id="BONI01000037">
    <property type="protein sequence ID" value="GIG07696.1"/>
    <property type="molecule type" value="Genomic_DNA"/>
</dbReference>
<gene>
    <name evidence="3" type="ORF">Cco03nite_43960</name>
</gene>
<organism evidence="3 4">
    <name type="scientific">Catellatospora coxensis</name>
    <dbReference type="NCBI Taxonomy" id="310354"/>
    <lineage>
        <taxon>Bacteria</taxon>
        <taxon>Bacillati</taxon>
        <taxon>Actinomycetota</taxon>
        <taxon>Actinomycetes</taxon>
        <taxon>Micromonosporales</taxon>
        <taxon>Micromonosporaceae</taxon>
        <taxon>Catellatospora</taxon>
    </lineage>
</organism>
<dbReference type="RefSeq" id="WP_239167555.1">
    <property type="nucleotide sequence ID" value="NZ_BAAALC010000020.1"/>
</dbReference>
<evidence type="ECO:0008006" key="5">
    <source>
        <dbReference type="Google" id="ProtNLM"/>
    </source>
</evidence>
<comment type="caution">
    <text evidence="3">The sequence shown here is derived from an EMBL/GenBank/DDBJ whole genome shotgun (WGS) entry which is preliminary data.</text>
</comment>
<protein>
    <recommendedName>
        <fullName evidence="5">DUF4132 domain-containing protein</fullName>
    </recommendedName>
</protein>